<protein>
    <submittedName>
        <fullName evidence="2">Uncharacterized protein</fullName>
    </submittedName>
</protein>
<reference evidence="2" key="1">
    <citation type="submission" date="2016-04" db="EMBL/GenBank/DDBJ databases">
        <authorList>
            <person name="Nguyen H.D."/>
            <person name="Samba Siva P."/>
            <person name="Cullis J."/>
            <person name="Levesque C.A."/>
            <person name="Hambleton S."/>
        </authorList>
    </citation>
    <scope>NUCLEOTIDE SEQUENCE</scope>
    <source>
        <strain evidence="2">DAOMC 236416</strain>
    </source>
</reference>
<feature type="compositionally biased region" description="Basic and acidic residues" evidence="1">
    <location>
        <begin position="1"/>
        <end position="12"/>
    </location>
</feature>
<accession>A0A177T5D6</accession>
<comment type="caution">
    <text evidence="2">The sequence shown here is derived from an EMBL/GenBank/DDBJ whole genome shotgun (WGS) entry which is preliminary data.</text>
</comment>
<sequence length="396" mass="43646">MSSTQDRYDHVNSGHPQPYMPPPSKSRHAWPGSLNGTHARPFLELLRLARIGCEAGPGGSSTLSLLMDQLQISSDAGQYISSEEMLYHVTITRDDMTRDEQRKVNLPRSTSTSEALLKVRADTLLLEDESWAAAMNLWKAITKIYATYTAEDESTRVLATATNKSNIQEDFVLPHIAAINQGSTAASVEGSSPKSRLTFAQPTSDVGHAYAALFGEAFDSQDSDPAAFDTSSTYSIQDFLQDLSSTMAGPSTQSAIAFGLPNTGTGVATTQPLYSAHPPRGCWPFSIVLVEIFRVKKVILVTRLFPLLKSAPKDYNTVACLLLYIMLQDDNTQKGRSVCYTMLSDVTPDVAFKLSTDSQGQLVIELIDPDHPYNFTRKPKQGWDFKDKRFQPLHLL</sequence>
<reference evidence="2" key="2">
    <citation type="journal article" date="2019" name="IMA Fungus">
        <title>Genome sequencing and comparison of five Tilletia species to identify candidate genes for the detection of regulated species infecting wheat.</title>
        <authorList>
            <person name="Nguyen H.D.T."/>
            <person name="Sultana T."/>
            <person name="Kesanakurti P."/>
            <person name="Hambleton S."/>
        </authorList>
    </citation>
    <scope>NUCLEOTIDE SEQUENCE</scope>
    <source>
        <strain evidence="2">DAOMC 236416</strain>
    </source>
</reference>
<keyword evidence="3" id="KW-1185">Reference proteome</keyword>
<evidence type="ECO:0000256" key="1">
    <source>
        <dbReference type="SAM" id="MobiDB-lite"/>
    </source>
</evidence>
<feature type="region of interest" description="Disordered" evidence="1">
    <location>
        <begin position="1"/>
        <end position="33"/>
    </location>
</feature>
<dbReference type="AlphaFoldDB" id="A0A177T5D6"/>
<evidence type="ECO:0000313" key="3">
    <source>
        <dbReference type="Proteomes" id="UP000077521"/>
    </source>
</evidence>
<dbReference type="EMBL" id="LWDF02000595">
    <property type="protein sequence ID" value="KAE8244700.1"/>
    <property type="molecule type" value="Genomic_DNA"/>
</dbReference>
<name>A0A177T5D6_9BASI</name>
<gene>
    <name evidence="2" type="ORF">A4X13_0g6353</name>
</gene>
<organism evidence="2 3">
    <name type="scientific">Tilletia indica</name>
    <dbReference type="NCBI Taxonomy" id="43049"/>
    <lineage>
        <taxon>Eukaryota</taxon>
        <taxon>Fungi</taxon>
        <taxon>Dikarya</taxon>
        <taxon>Basidiomycota</taxon>
        <taxon>Ustilaginomycotina</taxon>
        <taxon>Exobasidiomycetes</taxon>
        <taxon>Tilletiales</taxon>
        <taxon>Tilletiaceae</taxon>
        <taxon>Tilletia</taxon>
    </lineage>
</organism>
<dbReference type="Proteomes" id="UP000077521">
    <property type="component" value="Unassembled WGS sequence"/>
</dbReference>
<evidence type="ECO:0000313" key="2">
    <source>
        <dbReference type="EMBL" id="KAE8244700.1"/>
    </source>
</evidence>
<proteinExistence type="predicted"/>